<evidence type="ECO:0000313" key="2">
    <source>
        <dbReference type="Proteomes" id="UP000766246"/>
    </source>
</evidence>
<dbReference type="Proteomes" id="UP000766246">
    <property type="component" value="Unassembled WGS sequence"/>
</dbReference>
<organism evidence="1 2">
    <name type="scientific">Pseudobutyrivibrio ruminis</name>
    <dbReference type="NCBI Taxonomy" id="46206"/>
    <lineage>
        <taxon>Bacteria</taxon>
        <taxon>Bacillati</taxon>
        <taxon>Bacillota</taxon>
        <taxon>Clostridia</taxon>
        <taxon>Lachnospirales</taxon>
        <taxon>Lachnospiraceae</taxon>
        <taxon>Pseudobutyrivibrio</taxon>
    </lineage>
</organism>
<sequence>MAKVNVFAIAVSLLTITLFSVGYSKCNTRYLTSDTEIYETYIEQWETPYTAESVLDINVMKAEKRNGEEVRDYYRSLLEQNGIAY</sequence>
<proteinExistence type="predicted"/>
<gene>
    <name evidence="1" type="ORF">E7272_14845</name>
</gene>
<accession>A0A927YMS6</accession>
<evidence type="ECO:0000313" key="1">
    <source>
        <dbReference type="EMBL" id="MBE5921090.1"/>
    </source>
</evidence>
<dbReference type="AlphaFoldDB" id="A0A927YMS6"/>
<dbReference type="EMBL" id="SVER01000086">
    <property type="protein sequence ID" value="MBE5921090.1"/>
    <property type="molecule type" value="Genomic_DNA"/>
</dbReference>
<comment type="caution">
    <text evidence="1">The sequence shown here is derived from an EMBL/GenBank/DDBJ whole genome shotgun (WGS) entry which is preliminary data.</text>
</comment>
<reference evidence="1" key="1">
    <citation type="submission" date="2019-04" db="EMBL/GenBank/DDBJ databases">
        <title>Evolution of Biomass-Degrading Anaerobic Consortia Revealed by Metagenomics.</title>
        <authorList>
            <person name="Peng X."/>
        </authorList>
    </citation>
    <scope>NUCLEOTIDE SEQUENCE</scope>
    <source>
        <strain evidence="1">SIG311</strain>
    </source>
</reference>
<name>A0A927YMS6_9FIRM</name>
<protein>
    <submittedName>
        <fullName evidence="1">Uncharacterized protein</fullName>
    </submittedName>
</protein>